<dbReference type="EMBL" id="FTOV01000007">
    <property type="protein sequence ID" value="SIT13035.1"/>
    <property type="molecule type" value="Genomic_DNA"/>
</dbReference>
<dbReference type="InterPro" id="IPR049675">
    <property type="entry name" value="QatB"/>
</dbReference>
<evidence type="ECO:0000256" key="1">
    <source>
        <dbReference type="SAM" id="MobiDB-lite"/>
    </source>
</evidence>
<feature type="region of interest" description="Disordered" evidence="1">
    <location>
        <begin position="1"/>
        <end position="59"/>
    </location>
</feature>
<dbReference type="NCBIfam" id="NF041924">
    <property type="entry name" value="QatB"/>
    <property type="match status" value="1"/>
</dbReference>
<sequence length="292" mass="32059">MGTSASNGGPTGSPPLLPDWFSPNPPEREQNEQQPETENNDLENDTANNDQQEEQSQDEALEQINPLNQSKDWGKSKGALTRLSNARSGASIRKAGKNYVNSLGGSRGATRAAVQGVITGKNYANFLGSIAEGGIANALQGLGIDEFIGRTSEEVCIAIANALAPIGATNDEAIAREALISTLDSLYGKMQEEGSDFTSISQLNLEQIKDTLIEFVSNYIFNKWMYELGGAIERGDVTEREVINLEIQVKDFIRAETIERYRDIPIETFNLNDRVNYIIIEEIFQTAYSTLE</sequence>
<organism evidence="2 3">
    <name type="scientific">Chryseobacterium gambrini</name>
    <dbReference type="NCBI Taxonomy" id="373672"/>
    <lineage>
        <taxon>Bacteria</taxon>
        <taxon>Pseudomonadati</taxon>
        <taxon>Bacteroidota</taxon>
        <taxon>Flavobacteriia</taxon>
        <taxon>Flavobacteriales</taxon>
        <taxon>Weeksellaceae</taxon>
        <taxon>Chryseobacterium group</taxon>
        <taxon>Chryseobacterium</taxon>
    </lineage>
</organism>
<gene>
    <name evidence="2" type="ORF">SAMN05421785_107134</name>
</gene>
<protein>
    <submittedName>
        <fullName evidence="2">Uncharacterized protein</fullName>
    </submittedName>
</protein>
<dbReference type="STRING" id="373672.SAMN05421785_107134"/>
<proteinExistence type="predicted"/>
<accession>A0A1N7PR74</accession>
<reference evidence="2 3" key="1">
    <citation type="submission" date="2017-01" db="EMBL/GenBank/DDBJ databases">
        <authorList>
            <person name="Mah S.A."/>
            <person name="Swanson W.J."/>
            <person name="Moy G.W."/>
            <person name="Vacquier V.D."/>
        </authorList>
    </citation>
    <scope>NUCLEOTIDE SEQUENCE [LARGE SCALE GENOMIC DNA]</scope>
    <source>
        <strain evidence="2 3">DSM 18014</strain>
    </source>
</reference>
<dbReference type="OrthoDB" id="1430738at2"/>
<dbReference type="AlphaFoldDB" id="A0A1N7PR74"/>
<name>A0A1N7PR74_9FLAO</name>
<evidence type="ECO:0000313" key="3">
    <source>
        <dbReference type="Proteomes" id="UP000185781"/>
    </source>
</evidence>
<dbReference type="RefSeq" id="WP_076393940.1">
    <property type="nucleotide sequence ID" value="NZ_FTOV01000007.1"/>
</dbReference>
<evidence type="ECO:0000313" key="2">
    <source>
        <dbReference type="EMBL" id="SIT13035.1"/>
    </source>
</evidence>
<dbReference type="Proteomes" id="UP000185781">
    <property type="component" value="Unassembled WGS sequence"/>
</dbReference>